<comment type="subcellular location">
    <subcellularLocation>
        <location evidence="7">Cytoplasm</location>
    </subcellularLocation>
</comment>
<evidence type="ECO:0000256" key="7">
    <source>
        <dbReference type="RuleBase" id="RU367132"/>
    </source>
</evidence>
<keyword evidence="10" id="KW-1185">Reference proteome</keyword>
<evidence type="ECO:0000256" key="6">
    <source>
        <dbReference type="PROSITE-ProRule" id="PRU00239"/>
    </source>
</evidence>
<comment type="caution">
    <text evidence="6">Lacks conserved residue(s) required for the propagation of feature annotation.</text>
</comment>
<dbReference type="EMBL" id="KV924156">
    <property type="protein sequence ID" value="PIO38782.1"/>
    <property type="molecule type" value="Genomic_DNA"/>
</dbReference>
<evidence type="ECO:0000256" key="1">
    <source>
        <dbReference type="ARBA" id="ARBA00007623"/>
    </source>
</evidence>
<comment type="catalytic activity">
    <reaction evidence="7">
        <text>Broad endopeptidase activity.</text>
        <dbReference type="EC" id="3.4.22.54"/>
    </reaction>
</comment>
<dbReference type="OrthoDB" id="424753at2759"/>
<protein>
    <recommendedName>
        <fullName evidence="7">Calpain-3</fullName>
        <ecNumber evidence="7">3.4.22.54</ecNumber>
    </recommendedName>
</protein>
<evidence type="ECO:0000256" key="3">
    <source>
        <dbReference type="ARBA" id="ARBA00022801"/>
    </source>
</evidence>
<dbReference type="GO" id="GO:0043066">
    <property type="term" value="P:negative regulation of apoptotic process"/>
    <property type="evidence" value="ECO:0007669"/>
    <property type="project" value="TreeGrafter"/>
</dbReference>
<dbReference type="SMART" id="SM00230">
    <property type="entry name" value="CysPc"/>
    <property type="match status" value="1"/>
</dbReference>
<keyword evidence="4 7" id="KW-0788">Thiol protease</keyword>
<gene>
    <name evidence="9" type="ORF">AB205_0209400</name>
</gene>
<evidence type="ECO:0000313" key="9">
    <source>
        <dbReference type="EMBL" id="PIO38782.1"/>
    </source>
</evidence>
<feature type="active site" evidence="5">
    <location>
        <position position="83"/>
    </location>
</feature>
<evidence type="ECO:0000256" key="5">
    <source>
        <dbReference type="PIRSR" id="PIRSR622684-1"/>
    </source>
</evidence>
<proteinExistence type="inferred from homology"/>
<keyword evidence="3 7" id="KW-0378">Hydrolase</keyword>
<evidence type="ECO:0000256" key="4">
    <source>
        <dbReference type="ARBA" id="ARBA00022807"/>
    </source>
</evidence>
<dbReference type="Gene3D" id="3.90.70.10">
    <property type="entry name" value="Cysteine proteinases"/>
    <property type="match status" value="1"/>
</dbReference>
<feature type="active site" evidence="5">
    <location>
        <position position="59"/>
    </location>
</feature>
<name>A0A2G9SFC0_AQUCT</name>
<keyword evidence="2 7" id="KW-0645">Protease</keyword>
<dbReference type="Gene3D" id="2.60.120.380">
    <property type="match status" value="1"/>
</dbReference>
<dbReference type="InterPro" id="IPR033883">
    <property type="entry name" value="C2_III"/>
</dbReference>
<dbReference type="GO" id="GO:0004198">
    <property type="term" value="F:calcium-dependent cysteine-type endopeptidase activity"/>
    <property type="evidence" value="ECO:0007669"/>
    <property type="project" value="UniProtKB-UniRule"/>
</dbReference>
<sequence length="354" mass="41354">MEDFTGGVTEFYEIKDAPKDLFKIMKKAFERGSLIGCSIDAIVPAQFETRMASGLVKGHAYSVTGVEETTFKADKVKLVRLRNPWGQVEWNGSWSDNSKEWNIIDKSEKARLQHQIKEDGEFWMSFDDFMKNFTKLEICNLTADALESDRLQTWTVSVNEGRWVRGCSAGGCRNFPDTYWTNPQYRLKLLEEDDDPEDNEVVCSFLVALMQKNRRKDRKMGANLFTIGFAIYEMHGNKQHLQKDFFLYNASKDRCKSYINMREVSQRFRLPPSEYVIIPSTYDPHQEGEFILRVFSEKRNISEEVENKIEADRPSVSILSSFCVVPFSLIYHRRSKKVFFLVQLFFPNNHKERQ</sequence>
<comment type="similarity">
    <text evidence="1 7">Belongs to the peptidase C2 family.</text>
</comment>
<dbReference type="InterPro" id="IPR001300">
    <property type="entry name" value="Peptidase_C2_calpain_cat"/>
</dbReference>
<dbReference type="CDD" id="cd00214">
    <property type="entry name" value="Calpain_III"/>
    <property type="match status" value="1"/>
</dbReference>
<dbReference type="InterPro" id="IPR022684">
    <property type="entry name" value="Calpain_cysteine_protease"/>
</dbReference>
<dbReference type="FunFam" id="3.90.70.10:FF:000555">
    <property type="entry name" value="Calpain-3"/>
    <property type="match status" value="1"/>
</dbReference>
<dbReference type="FunFam" id="2.60.120.380:FF:000002">
    <property type="entry name" value="calpain-3 isoform X1"/>
    <property type="match status" value="1"/>
</dbReference>
<dbReference type="InterPro" id="IPR038765">
    <property type="entry name" value="Papain-like_cys_pep_sf"/>
</dbReference>
<dbReference type="SUPFAM" id="SSF49758">
    <property type="entry name" value="Calpain large subunit, middle domain (domain III)"/>
    <property type="match status" value="1"/>
</dbReference>
<dbReference type="PRINTS" id="PR00704">
    <property type="entry name" value="CALPAIN"/>
</dbReference>
<keyword evidence="7" id="KW-0963">Cytoplasm</keyword>
<keyword evidence="7" id="KW-0106">Calcium</keyword>
<dbReference type="InterPro" id="IPR022683">
    <property type="entry name" value="Calpain_III"/>
</dbReference>
<evidence type="ECO:0000256" key="2">
    <source>
        <dbReference type="ARBA" id="ARBA00022670"/>
    </source>
</evidence>
<dbReference type="GO" id="GO:0006508">
    <property type="term" value="P:proteolysis"/>
    <property type="evidence" value="ECO:0007669"/>
    <property type="project" value="UniProtKB-UniRule"/>
</dbReference>
<dbReference type="AlphaFoldDB" id="A0A2G9SFC0"/>
<dbReference type="Pfam" id="PF00648">
    <property type="entry name" value="Peptidase_C2"/>
    <property type="match status" value="1"/>
</dbReference>
<keyword evidence="7" id="KW-0479">Metal-binding</keyword>
<dbReference type="Pfam" id="PF01067">
    <property type="entry name" value="Calpain_III"/>
    <property type="match status" value="1"/>
</dbReference>
<feature type="domain" description="Calpain catalytic" evidence="8">
    <location>
        <begin position="1"/>
        <end position="142"/>
    </location>
</feature>
<reference evidence="10" key="1">
    <citation type="journal article" date="2017" name="Nat. Commun.">
        <title>The North American bullfrog draft genome provides insight into hormonal regulation of long noncoding RNA.</title>
        <authorList>
            <person name="Hammond S.A."/>
            <person name="Warren R.L."/>
            <person name="Vandervalk B.P."/>
            <person name="Kucuk E."/>
            <person name="Khan H."/>
            <person name="Gibb E.A."/>
            <person name="Pandoh P."/>
            <person name="Kirk H."/>
            <person name="Zhao Y."/>
            <person name="Jones M."/>
            <person name="Mungall A.J."/>
            <person name="Coope R."/>
            <person name="Pleasance S."/>
            <person name="Moore R.A."/>
            <person name="Holt R.A."/>
            <person name="Round J.M."/>
            <person name="Ohora S."/>
            <person name="Walle B.V."/>
            <person name="Veldhoen N."/>
            <person name="Helbing C.C."/>
            <person name="Birol I."/>
        </authorList>
    </citation>
    <scope>NUCLEOTIDE SEQUENCE [LARGE SCALE GENOMIC DNA]</scope>
</reference>
<comment type="function">
    <text evidence="7">Calcium-regulated non-lysosomal thiol-protease.</text>
</comment>
<dbReference type="InterPro" id="IPR036213">
    <property type="entry name" value="Calpain_III_sf"/>
</dbReference>
<dbReference type="InterPro" id="IPR022682">
    <property type="entry name" value="Calpain_domain_III"/>
</dbReference>
<evidence type="ECO:0000313" key="10">
    <source>
        <dbReference type="Proteomes" id="UP000228934"/>
    </source>
</evidence>
<dbReference type="Proteomes" id="UP000228934">
    <property type="component" value="Unassembled WGS sequence"/>
</dbReference>
<evidence type="ECO:0000259" key="8">
    <source>
        <dbReference type="PROSITE" id="PS50203"/>
    </source>
</evidence>
<dbReference type="GO" id="GO:0005737">
    <property type="term" value="C:cytoplasm"/>
    <property type="evidence" value="ECO:0007669"/>
    <property type="project" value="UniProtKB-SubCell"/>
</dbReference>
<dbReference type="SUPFAM" id="SSF54001">
    <property type="entry name" value="Cysteine proteinases"/>
    <property type="match status" value="1"/>
</dbReference>
<organism evidence="9 10">
    <name type="scientific">Aquarana catesbeiana</name>
    <name type="common">American bullfrog</name>
    <name type="synonym">Rana catesbeiana</name>
    <dbReference type="NCBI Taxonomy" id="8400"/>
    <lineage>
        <taxon>Eukaryota</taxon>
        <taxon>Metazoa</taxon>
        <taxon>Chordata</taxon>
        <taxon>Craniata</taxon>
        <taxon>Vertebrata</taxon>
        <taxon>Euteleostomi</taxon>
        <taxon>Amphibia</taxon>
        <taxon>Batrachia</taxon>
        <taxon>Anura</taxon>
        <taxon>Neobatrachia</taxon>
        <taxon>Ranoidea</taxon>
        <taxon>Ranidae</taxon>
        <taxon>Aquarana</taxon>
    </lineage>
</organism>
<dbReference type="PANTHER" id="PTHR10183">
    <property type="entry name" value="CALPAIN"/>
    <property type="match status" value="1"/>
</dbReference>
<dbReference type="EC" id="3.4.22.54" evidence="7"/>
<dbReference type="SMART" id="SM00720">
    <property type="entry name" value="calpain_III"/>
    <property type="match status" value="1"/>
</dbReference>
<comment type="subunit">
    <text evidence="7">Homodimer.</text>
</comment>
<dbReference type="PROSITE" id="PS50203">
    <property type="entry name" value="CALPAIN_CAT"/>
    <property type="match status" value="1"/>
</dbReference>
<accession>A0A2G9SFC0</accession>
<dbReference type="GO" id="GO:0005509">
    <property type="term" value="F:calcium ion binding"/>
    <property type="evidence" value="ECO:0007669"/>
    <property type="project" value="UniProtKB-UniRule"/>
</dbReference>
<dbReference type="PANTHER" id="PTHR10183:SF329">
    <property type="entry name" value="CALPAIN-3"/>
    <property type="match status" value="1"/>
</dbReference>